<dbReference type="Gene3D" id="1.10.357.10">
    <property type="entry name" value="Tetracycline Repressor, domain 2"/>
    <property type="match status" value="1"/>
</dbReference>
<organism evidence="2 3">
    <name type="scientific">Actinophytocola xanthii</name>
    <dbReference type="NCBI Taxonomy" id="1912961"/>
    <lineage>
        <taxon>Bacteria</taxon>
        <taxon>Bacillati</taxon>
        <taxon>Actinomycetota</taxon>
        <taxon>Actinomycetes</taxon>
        <taxon>Pseudonocardiales</taxon>
        <taxon>Pseudonocardiaceae</taxon>
    </lineage>
</organism>
<dbReference type="InterPro" id="IPR041485">
    <property type="entry name" value="TetR_C_36"/>
</dbReference>
<feature type="domain" description="QsdR TetR regulatory C-terminal" evidence="1">
    <location>
        <begin position="80"/>
        <end position="189"/>
    </location>
</feature>
<dbReference type="AlphaFoldDB" id="A0A1Q8CLD1"/>
<name>A0A1Q8CLD1_9PSEU</name>
<dbReference type="STRING" id="1912961.BU204_23040"/>
<dbReference type="EMBL" id="MSIE01000044">
    <property type="protein sequence ID" value="OLF15149.1"/>
    <property type="molecule type" value="Genomic_DNA"/>
</dbReference>
<evidence type="ECO:0000313" key="2">
    <source>
        <dbReference type="EMBL" id="OLF15149.1"/>
    </source>
</evidence>
<dbReference type="SUPFAM" id="SSF46689">
    <property type="entry name" value="Homeodomain-like"/>
    <property type="match status" value="1"/>
</dbReference>
<dbReference type="Pfam" id="PF18598">
    <property type="entry name" value="TetR_C_36"/>
    <property type="match status" value="1"/>
</dbReference>
<protein>
    <submittedName>
        <fullName evidence="2">Transcriptional regulator</fullName>
    </submittedName>
</protein>
<dbReference type="InterPro" id="IPR009057">
    <property type="entry name" value="Homeodomain-like_sf"/>
</dbReference>
<dbReference type="Proteomes" id="UP000185596">
    <property type="component" value="Unassembled WGS sequence"/>
</dbReference>
<gene>
    <name evidence="2" type="ORF">BU204_23040</name>
</gene>
<comment type="caution">
    <text evidence="2">The sequence shown here is derived from an EMBL/GenBank/DDBJ whole genome shotgun (WGS) entry which is preliminary data.</text>
</comment>
<proteinExistence type="predicted"/>
<dbReference type="OrthoDB" id="158903at2"/>
<sequence>MSATAEEIVRAAAHWIGRGARLDTRTFATALGISRSTLFRRVGNREELMGEALWYLADRTMAAALRAWQAENGDRVRDDSGELRCLAVMRRYRSDIAGNEGFRRLLDEEPTVAIRVLTDPQGRVQPRVMSAHVDLLRRDVEDGGFVPAVSLESLCYAIVRLGEAFLYSDVLVGRAPDLEAASTLLAALVEAGVPARESSVRATAL</sequence>
<accession>A0A1Q8CLD1</accession>
<evidence type="ECO:0000313" key="3">
    <source>
        <dbReference type="Proteomes" id="UP000185596"/>
    </source>
</evidence>
<reference evidence="2 3" key="1">
    <citation type="submission" date="2016-12" db="EMBL/GenBank/DDBJ databases">
        <title>The draft genome sequence of Actinophytocola sp. 11-183.</title>
        <authorList>
            <person name="Wang W."/>
            <person name="Yuan L."/>
        </authorList>
    </citation>
    <scope>NUCLEOTIDE SEQUENCE [LARGE SCALE GENOMIC DNA]</scope>
    <source>
        <strain evidence="2 3">11-183</strain>
    </source>
</reference>
<evidence type="ECO:0000259" key="1">
    <source>
        <dbReference type="Pfam" id="PF18598"/>
    </source>
</evidence>
<dbReference type="RefSeq" id="WP_075127818.1">
    <property type="nucleotide sequence ID" value="NZ_MSIE01000044.1"/>
</dbReference>
<keyword evidence="3" id="KW-1185">Reference proteome</keyword>